<proteinExistence type="predicted"/>
<evidence type="ECO:0000313" key="1">
    <source>
        <dbReference type="EMBL" id="PIR92886.1"/>
    </source>
</evidence>
<sequence>MKIIGFYKSFLLSPLGLRRLGINKGYDRRLFFMSFEDSLKYLFDCYGIAGQKEYCLAPDFYCPSTLAFLEKYLKLAFYKTNPDFSTDKNSYFKQFEKYRPKVTINYSFTGFKLNPREEKEFASLKKESDIIIYDYAHRILDPSAAPAGANIFSIDSIRKHSPFLGSHIIGGNLSPVQNSYLKTTNFYKLKCHILQAAKECLDLSALIFSSRRLYLLGDRIFLLLDDLIGGGGGPIKGGFFSFFLYNIISAPATRECRKNLALLYNRHFSTIQCPLINTLSDDEIKAGEINYYPLFVADKIQQNLLDHLIAKNIFAEKLWELDDLHFQELNSDLYQSFIIFPLNHSIKENDIIRIYKEIKYFLKKSGYLE</sequence>
<dbReference type="AlphaFoldDB" id="A0A2H0V1B9"/>
<comment type="caution">
    <text evidence="1">The sequence shown here is derived from an EMBL/GenBank/DDBJ whole genome shotgun (WGS) entry which is preliminary data.</text>
</comment>
<organism evidence="1 2">
    <name type="scientific">Candidatus Falkowbacteria bacterium CG10_big_fil_rev_8_21_14_0_10_43_10</name>
    <dbReference type="NCBI Taxonomy" id="1974567"/>
    <lineage>
        <taxon>Bacteria</taxon>
        <taxon>Candidatus Falkowiibacteriota</taxon>
    </lineage>
</organism>
<gene>
    <name evidence="1" type="ORF">COT99_03770</name>
</gene>
<dbReference type="EMBL" id="PFAR01000045">
    <property type="protein sequence ID" value="PIR92886.1"/>
    <property type="molecule type" value="Genomic_DNA"/>
</dbReference>
<reference evidence="2" key="1">
    <citation type="submission" date="2017-09" db="EMBL/GenBank/DDBJ databases">
        <title>Depth-based differentiation of microbial function through sediment-hosted aquifers and enrichment of novel symbionts in the deep terrestrial subsurface.</title>
        <authorList>
            <person name="Probst A.J."/>
            <person name="Ladd B."/>
            <person name="Jarett J.K."/>
            <person name="Geller-Mcgrath D.E."/>
            <person name="Sieber C.M.K."/>
            <person name="Emerson J.B."/>
            <person name="Anantharaman K."/>
            <person name="Thomas B.C."/>
            <person name="Malmstrom R."/>
            <person name="Stieglmeier M."/>
            <person name="Klingl A."/>
            <person name="Woyke T."/>
            <person name="Ryan C.M."/>
            <person name="Banfield J.F."/>
        </authorList>
    </citation>
    <scope>NUCLEOTIDE SEQUENCE [LARGE SCALE GENOMIC DNA]</scope>
</reference>
<evidence type="ECO:0008006" key="3">
    <source>
        <dbReference type="Google" id="ProtNLM"/>
    </source>
</evidence>
<dbReference type="Proteomes" id="UP000228626">
    <property type="component" value="Unassembled WGS sequence"/>
</dbReference>
<evidence type="ECO:0000313" key="2">
    <source>
        <dbReference type="Proteomes" id="UP000228626"/>
    </source>
</evidence>
<name>A0A2H0V1B9_9BACT</name>
<protein>
    <recommendedName>
        <fullName evidence="3">DegT/DnrJ/EryC1/StrS aminotransferase family protein</fullName>
    </recommendedName>
</protein>
<accession>A0A2H0V1B9</accession>